<organism evidence="2 3">
    <name type="scientific">Pilimelia anulata</name>
    <dbReference type="NCBI Taxonomy" id="53371"/>
    <lineage>
        <taxon>Bacteria</taxon>
        <taxon>Bacillati</taxon>
        <taxon>Actinomycetota</taxon>
        <taxon>Actinomycetes</taxon>
        <taxon>Micromonosporales</taxon>
        <taxon>Micromonosporaceae</taxon>
        <taxon>Pilimelia</taxon>
    </lineage>
</organism>
<keyword evidence="1" id="KW-1133">Transmembrane helix</keyword>
<evidence type="ECO:0008006" key="4">
    <source>
        <dbReference type="Google" id="ProtNLM"/>
    </source>
</evidence>
<feature type="transmembrane region" description="Helical" evidence="1">
    <location>
        <begin position="17"/>
        <end position="37"/>
    </location>
</feature>
<protein>
    <recommendedName>
        <fullName evidence="4">ATP synthase protein I</fullName>
    </recommendedName>
</protein>
<keyword evidence="1" id="KW-0812">Transmembrane</keyword>
<dbReference type="AlphaFoldDB" id="A0A8J3F857"/>
<gene>
    <name evidence="2" type="ORF">GCM10010123_11270</name>
</gene>
<keyword evidence="1" id="KW-0472">Membrane</keyword>
<dbReference type="EMBL" id="BMQB01000002">
    <property type="protein sequence ID" value="GGJ83400.1"/>
    <property type="molecule type" value="Genomic_DNA"/>
</dbReference>
<sequence>MGSGTAEDGWRLRHLPILLASCAATAVVATIAAWAVAGPASAVGMPIGMAVSVGSFTVTTVLLAHLDRVARHLIMPFGMTLYATKFTLFAVLMHAVARTEWPGLPALAIGIVVGAFAWIGTHIAWLQTRRGRPRL</sequence>
<dbReference type="Proteomes" id="UP000649739">
    <property type="component" value="Unassembled WGS sequence"/>
</dbReference>
<dbReference type="RefSeq" id="WP_189168972.1">
    <property type="nucleotide sequence ID" value="NZ_BMQB01000002.1"/>
</dbReference>
<comment type="caution">
    <text evidence="2">The sequence shown here is derived from an EMBL/GenBank/DDBJ whole genome shotgun (WGS) entry which is preliminary data.</text>
</comment>
<feature type="transmembrane region" description="Helical" evidence="1">
    <location>
        <begin position="43"/>
        <end position="66"/>
    </location>
</feature>
<name>A0A8J3F857_9ACTN</name>
<proteinExistence type="predicted"/>
<reference evidence="2" key="2">
    <citation type="submission" date="2020-09" db="EMBL/GenBank/DDBJ databases">
        <authorList>
            <person name="Sun Q."/>
            <person name="Ohkuma M."/>
        </authorList>
    </citation>
    <scope>NUCLEOTIDE SEQUENCE</scope>
    <source>
        <strain evidence="2">JCM 3090</strain>
    </source>
</reference>
<evidence type="ECO:0000256" key="1">
    <source>
        <dbReference type="SAM" id="Phobius"/>
    </source>
</evidence>
<keyword evidence="3" id="KW-1185">Reference proteome</keyword>
<feature type="transmembrane region" description="Helical" evidence="1">
    <location>
        <begin position="103"/>
        <end position="126"/>
    </location>
</feature>
<evidence type="ECO:0000313" key="2">
    <source>
        <dbReference type="EMBL" id="GGJ83400.1"/>
    </source>
</evidence>
<reference evidence="2" key="1">
    <citation type="journal article" date="2014" name="Int. J. Syst. Evol. Microbiol.">
        <title>Complete genome sequence of Corynebacterium casei LMG S-19264T (=DSM 44701T), isolated from a smear-ripened cheese.</title>
        <authorList>
            <consortium name="US DOE Joint Genome Institute (JGI-PGF)"/>
            <person name="Walter F."/>
            <person name="Albersmeier A."/>
            <person name="Kalinowski J."/>
            <person name="Ruckert C."/>
        </authorList>
    </citation>
    <scope>NUCLEOTIDE SEQUENCE</scope>
    <source>
        <strain evidence="2">JCM 3090</strain>
    </source>
</reference>
<feature type="transmembrane region" description="Helical" evidence="1">
    <location>
        <begin position="73"/>
        <end position="97"/>
    </location>
</feature>
<evidence type="ECO:0000313" key="3">
    <source>
        <dbReference type="Proteomes" id="UP000649739"/>
    </source>
</evidence>
<accession>A0A8J3F857</accession>